<dbReference type="Pfam" id="PF07963">
    <property type="entry name" value="N_methyl"/>
    <property type="match status" value="1"/>
</dbReference>
<proteinExistence type="predicted"/>
<keyword evidence="1" id="KW-1133">Transmembrane helix</keyword>
<keyword evidence="1" id="KW-0812">Transmembrane</keyword>
<dbReference type="RefSeq" id="WP_076723278.1">
    <property type="nucleotide sequence ID" value="NZ_JABWTC010000011.1"/>
</dbReference>
<reference evidence="2 3" key="1">
    <citation type="submission" date="2016-12" db="EMBL/GenBank/DDBJ databases">
        <title>Marinobacter lutaoensis whole genome sequencing.</title>
        <authorList>
            <person name="Verma A."/>
            <person name="Krishnamurthi S."/>
        </authorList>
    </citation>
    <scope>NUCLEOTIDE SEQUENCE [LARGE SCALE GENOMIC DNA]</scope>
    <source>
        <strain evidence="2 3">T5054</strain>
    </source>
</reference>
<evidence type="ECO:0000313" key="3">
    <source>
        <dbReference type="Proteomes" id="UP000189339"/>
    </source>
</evidence>
<name>A0A1V2DVU1_9GAMM</name>
<protein>
    <submittedName>
        <fullName evidence="2">Type IV pilus modification protein PilV</fullName>
    </submittedName>
</protein>
<dbReference type="NCBIfam" id="TIGR02523">
    <property type="entry name" value="type_IV_pilV"/>
    <property type="match status" value="1"/>
</dbReference>
<dbReference type="AlphaFoldDB" id="A0A1V2DVU1"/>
<dbReference type="NCBIfam" id="TIGR02532">
    <property type="entry name" value="IV_pilin_GFxxxE"/>
    <property type="match status" value="1"/>
</dbReference>
<evidence type="ECO:0000256" key="1">
    <source>
        <dbReference type="SAM" id="Phobius"/>
    </source>
</evidence>
<feature type="transmembrane region" description="Helical" evidence="1">
    <location>
        <begin position="12"/>
        <end position="36"/>
    </location>
</feature>
<keyword evidence="1" id="KW-0472">Membrane</keyword>
<comment type="caution">
    <text evidence="2">The sequence shown here is derived from an EMBL/GenBank/DDBJ whole genome shotgun (WGS) entry which is preliminary data.</text>
</comment>
<dbReference type="Proteomes" id="UP000189339">
    <property type="component" value="Unassembled WGS sequence"/>
</dbReference>
<dbReference type="InterPro" id="IPR012902">
    <property type="entry name" value="N_methyl_site"/>
</dbReference>
<organism evidence="2 3">
    <name type="scientific">Marinobacter lutaoensis</name>
    <dbReference type="NCBI Taxonomy" id="135739"/>
    <lineage>
        <taxon>Bacteria</taxon>
        <taxon>Pseudomonadati</taxon>
        <taxon>Pseudomonadota</taxon>
        <taxon>Gammaproteobacteria</taxon>
        <taxon>Pseudomonadales</taxon>
        <taxon>Marinobacteraceae</taxon>
        <taxon>Marinobacter</taxon>
    </lineage>
</organism>
<keyword evidence="3" id="KW-1185">Reference proteome</keyword>
<sequence>MTGRNRQKFYQAGFTMIEVLVAVLVLAIGLLGVAGVQLVSMQQTTNSALKSEATMYVQSVAERLRSNGGDNLSATDKAALEAMISADLGAEAELDVDVNGDEATIELTWDERDPFADDGMSQQSLTLNVRL</sequence>
<dbReference type="EMBL" id="MSCW01000003">
    <property type="protein sequence ID" value="ONF44728.1"/>
    <property type="molecule type" value="Genomic_DNA"/>
</dbReference>
<gene>
    <name evidence="2" type="ORF">BTO32_04580</name>
</gene>
<dbReference type="STRING" id="135739.BTO32_04580"/>
<accession>A0A1V2DVU1</accession>
<evidence type="ECO:0000313" key="2">
    <source>
        <dbReference type="EMBL" id="ONF44728.1"/>
    </source>
</evidence>
<dbReference type="InterPro" id="IPR013362">
    <property type="entry name" value="Pilus_4_PilV"/>
</dbReference>